<evidence type="ECO:0000256" key="14">
    <source>
        <dbReference type="PROSITE-ProRule" id="PRU00461"/>
    </source>
</evidence>
<dbReference type="Proteomes" id="UP000507470">
    <property type="component" value="Unassembled WGS sequence"/>
</dbReference>
<dbReference type="GO" id="GO:0005509">
    <property type="term" value="F:calcium ion binding"/>
    <property type="evidence" value="ECO:0007669"/>
    <property type="project" value="InterPro"/>
</dbReference>
<feature type="disulfide bond" evidence="13">
    <location>
        <begin position="32"/>
        <end position="47"/>
    </location>
</feature>
<evidence type="ECO:0000256" key="7">
    <source>
        <dbReference type="ARBA" id="ARBA00022989"/>
    </source>
</evidence>
<dbReference type="Pfam" id="PF00057">
    <property type="entry name" value="Ldl_recept_a"/>
    <property type="match status" value="5"/>
</dbReference>
<evidence type="ECO:0000256" key="2">
    <source>
        <dbReference type="ARBA" id="ARBA00022536"/>
    </source>
</evidence>
<dbReference type="PANTHER" id="PTHR22722:SF14">
    <property type="entry name" value="MEGALIN, ISOFORM A"/>
    <property type="match status" value="1"/>
</dbReference>
<dbReference type="PROSITE" id="PS51120">
    <property type="entry name" value="LDLRB"/>
    <property type="match status" value="3"/>
</dbReference>
<feature type="region of interest" description="Disordered" evidence="15">
    <location>
        <begin position="1479"/>
        <end position="1503"/>
    </location>
</feature>
<dbReference type="SUPFAM" id="SSF57424">
    <property type="entry name" value="LDL receptor-like module"/>
    <property type="match status" value="5"/>
</dbReference>
<evidence type="ECO:0000256" key="12">
    <source>
        <dbReference type="PROSITE-ProRule" id="PRU00076"/>
    </source>
</evidence>
<dbReference type="Pfam" id="PF00058">
    <property type="entry name" value="Ldl_recept_b"/>
    <property type="match status" value="1"/>
</dbReference>
<keyword evidence="8 16" id="KW-0472">Membrane</keyword>
<keyword evidence="19" id="KW-1185">Reference proteome</keyword>
<dbReference type="SUPFAM" id="SSF57184">
    <property type="entry name" value="Growth factor receptor domain"/>
    <property type="match status" value="1"/>
</dbReference>
<evidence type="ECO:0000256" key="10">
    <source>
        <dbReference type="ARBA" id="ARBA00023170"/>
    </source>
</evidence>
<dbReference type="GO" id="GO:0043235">
    <property type="term" value="C:receptor complex"/>
    <property type="evidence" value="ECO:0007669"/>
    <property type="project" value="TreeGrafter"/>
</dbReference>
<dbReference type="SMART" id="SM00192">
    <property type="entry name" value="LDLa"/>
    <property type="match status" value="5"/>
</dbReference>
<dbReference type="InterPro" id="IPR036055">
    <property type="entry name" value="LDL_receptor-like_sf"/>
</dbReference>
<gene>
    <name evidence="18" type="ORF">MCOR_33051</name>
</gene>
<keyword evidence="9 12" id="KW-1015">Disulfide bond</keyword>
<feature type="compositionally biased region" description="Polar residues" evidence="15">
    <location>
        <begin position="1487"/>
        <end position="1503"/>
    </location>
</feature>
<dbReference type="GO" id="GO:0016324">
    <property type="term" value="C:apical plasma membrane"/>
    <property type="evidence" value="ECO:0007669"/>
    <property type="project" value="TreeGrafter"/>
</dbReference>
<dbReference type="PROSITE" id="PS50026">
    <property type="entry name" value="EGF_3"/>
    <property type="match status" value="1"/>
</dbReference>
<evidence type="ECO:0000256" key="3">
    <source>
        <dbReference type="ARBA" id="ARBA00022583"/>
    </source>
</evidence>
<keyword evidence="2 12" id="KW-0245">EGF-like domain</keyword>
<sequence>MGEIHINQKKVCSDESVLCHNGSPCVEKTKFCDGRNDCSDFSDELFCGKQNCTPAEFPCLDGEQCVPRAHICDHSHDCHDGSDEDICEPTERCSMHYGRYLCKNTQQCINISLLCNGKPDCQDHSDEGGKCEEARRNCTSVDYCGHSCLPTPAGSLCQCKEGFLLQGNSCQDVNECQDKVCSQHCINSPGSHNCSCDEGYNLQNERQCIANGSDPVLYIAAYNRIVSYNIRSSNKELVTVVDNLSHVQNIAADGRHLYWTDQKDKAVYKYDIDDGHLWKVVDTGVDSPRGIAVDAVTNHLYIVDSSKNRIIVCDSYGEVCTVIQKDLDTPEAIIIVYKHRILIWSEVGKNPGIMKSQMDGKVKNILLNNIIQHPSSLAVDEPTDRLYWLDSVLDRIESIQLDGLDRQIVLSRKVVNPFGLFVFEDAMYWADQEHASVMSANKFNGRQLLPLATGINHVTSLVIDHPVLYPSGHGSLHQDNACLLSPCSDICLPSQTGHTCGCQVNKVLDVNNKTCIVQICYAFEDKMTCDLLVNLEDDYDREEKILFKNLHTVSDVCVDWNSGILYWTNPVQGVVQAGKFNDGLITTILRTEKQQPNSITFDPVGGKIYYSTSGKHPQIVSCYSDGDNCSAISVKVSLVNDMVVDQKRKRLFYTEMGDHSIHSISMEGDVPAVTIHRGTPGENPKFLAVYMDTVYWIDSNKKVVMSVQTDGRSRLETQVLSKLAVPNEIILVPSSVSLTNLCSKENGECMHFCFATPNGRSCKCKDGWTLHSDKISCNEISCNKGNCGKNVTMTTEKVPTQAAKICGGFVCDDGICIGQKYVCDGHPDCYDKSDETECVHGIISQGSPNERCDQVGFYRCASGECIPLHSVCDGRSSCSDGSDEGKLCASACKDSVCRQGCYATPTGPVCYCDSGYKLTNDNFTCVDMNECDVQNGGCSQFCFNKNGSHVCSCVNGYRSSDNGRLCTANNLRPSFVIGTLRDGVIVLDDHQQKLDTDLINNFDKVTTLDVNMQTRDGYFYSSKGIHLYSWKKRVIKTISKRLEYVSSIAFDWIGENLYVSDEKKEHLLVCSVKAVPLQCRTLLYEEIDSVALYPDKGIMFIISIKKKQILKLCMNGTHHHVIVDRDLSMPTDIVVDMPANRIYWVDEVLGRVESATLSGEDRYIVIEELSKYHFTALDVFENDIYVTDQKSGSLLKMGKFGGNQPEIVFKGINMPSCIRVIHPLLQKHDKNVCHPLNCSQLCLLTRNGAECSCFDGYLLYNQTQCIDIREKSVPNMTQGGDKPTLVSTLRETTHSEHRTTISTTHQQKIVTPTKIPTDKSSDVNKIVPTIHEPKIRKDNNSKGQPCYLPCHHDGHCFYNKLEPECICKPGYKGMLCEREDNSNHQSYTWVIGVVIVLLSLVMAAAYIYFVKYKRDGYHYIPCRKKPDDSEEGLVTEMTYRPAIFGNGVFQDMNDINYPPDFSDSVLNLSCQSVDSAFVSKHEETDSETSQSPESTGRYSYVQI</sequence>
<evidence type="ECO:0000256" key="1">
    <source>
        <dbReference type="ARBA" id="ARBA00004167"/>
    </source>
</evidence>
<dbReference type="EMBL" id="CACVKT020005967">
    <property type="protein sequence ID" value="CAC5398699.1"/>
    <property type="molecule type" value="Genomic_DNA"/>
</dbReference>
<dbReference type="GO" id="GO:0006898">
    <property type="term" value="P:receptor-mediated endocytosis"/>
    <property type="evidence" value="ECO:0007669"/>
    <property type="project" value="TreeGrafter"/>
</dbReference>
<feature type="disulfide bond" evidence="12">
    <location>
        <begin position="1346"/>
        <end position="1356"/>
    </location>
</feature>
<dbReference type="OrthoDB" id="6070271at2759"/>
<keyword evidence="4 16" id="KW-0812">Transmembrane</keyword>
<keyword evidence="7 16" id="KW-1133">Transmembrane helix</keyword>
<dbReference type="SMART" id="SM00135">
    <property type="entry name" value="LY"/>
    <property type="match status" value="13"/>
</dbReference>
<dbReference type="InterPro" id="IPR023415">
    <property type="entry name" value="LDLR_class-A_CS"/>
</dbReference>
<evidence type="ECO:0000256" key="9">
    <source>
        <dbReference type="ARBA" id="ARBA00023157"/>
    </source>
</evidence>
<dbReference type="SUPFAM" id="SSF63825">
    <property type="entry name" value="YWTD domain"/>
    <property type="match status" value="3"/>
</dbReference>
<dbReference type="PROSITE" id="PS01186">
    <property type="entry name" value="EGF_2"/>
    <property type="match status" value="2"/>
</dbReference>
<dbReference type="PROSITE" id="PS50068">
    <property type="entry name" value="LDLRA_2"/>
    <property type="match status" value="5"/>
</dbReference>
<keyword evidence="10" id="KW-0675">Receptor</keyword>
<dbReference type="InterPro" id="IPR051221">
    <property type="entry name" value="LDLR-related"/>
</dbReference>
<feature type="repeat" description="LDL-receptor class B" evidence="14">
    <location>
        <begin position="255"/>
        <end position="297"/>
    </location>
</feature>
<dbReference type="InterPro" id="IPR001881">
    <property type="entry name" value="EGF-like_Ca-bd_dom"/>
</dbReference>
<evidence type="ECO:0000313" key="19">
    <source>
        <dbReference type="Proteomes" id="UP000507470"/>
    </source>
</evidence>
<feature type="repeat" description="LDL-receptor class B" evidence="14">
    <location>
        <begin position="384"/>
        <end position="426"/>
    </location>
</feature>
<reference evidence="18 19" key="1">
    <citation type="submission" date="2020-06" db="EMBL/GenBank/DDBJ databases">
        <authorList>
            <person name="Li R."/>
            <person name="Bekaert M."/>
        </authorList>
    </citation>
    <scope>NUCLEOTIDE SEQUENCE [LARGE SCALE GENOMIC DNA]</scope>
    <source>
        <strain evidence="19">wild</strain>
    </source>
</reference>
<evidence type="ECO:0000256" key="13">
    <source>
        <dbReference type="PROSITE-ProRule" id="PRU00124"/>
    </source>
</evidence>
<dbReference type="FunFam" id="2.120.10.30:FF:000241">
    <property type="entry name" value="Low-density lipoprotein receptor-related protein 6"/>
    <property type="match status" value="1"/>
</dbReference>
<dbReference type="Gene3D" id="4.10.400.10">
    <property type="entry name" value="Low-density Lipoprotein Receptor"/>
    <property type="match status" value="5"/>
</dbReference>
<name>A0A6J8CTG1_MYTCO</name>
<keyword evidence="5" id="KW-0732">Signal</keyword>
<dbReference type="SMART" id="SM00181">
    <property type="entry name" value="EGF"/>
    <property type="match status" value="9"/>
</dbReference>
<keyword evidence="6" id="KW-0677">Repeat</keyword>
<proteinExistence type="predicted"/>
<dbReference type="InterPro" id="IPR000742">
    <property type="entry name" value="EGF"/>
</dbReference>
<keyword evidence="11" id="KW-0325">Glycoprotein</keyword>
<evidence type="ECO:0000313" key="18">
    <source>
        <dbReference type="EMBL" id="CAC5398699.1"/>
    </source>
</evidence>
<dbReference type="Gene3D" id="2.120.10.30">
    <property type="entry name" value="TolB, C-terminal domain"/>
    <property type="match status" value="3"/>
</dbReference>
<feature type="disulfide bond" evidence="13">
    <location>
        <begin position="823"/>
        <end position="838"/>
    </location>
</feature>
<dbReference type="InterPro" id="IPR002172">
    <property type="entry name" value="LDrepeatLR_classA_rpt"/>
</dbReference>
<evidence type="ECO:0000256" key="6">
    <source>
        <dbReference type="ARBA" id="ARBA00022737"/>
    </source>
</evidence>
<protein>
    <recommendedName>
        <fullName evidence="17">EGF-like domain-containing protein</fullName>
    </recommendedName>
</protein>
<feature type="repeat" description="LDL-receptor class B" evidence="14">
    <location>
        <begin position="340"/>
        <end position="383"/>
    </location>
</feature>
<dbReference type="PROSITE" id="PS01209">
    <property type="entry name" value="LDLRA_1"/>
    <property type="match status" value="2"/>
</dbReference>
<dbReference type="PROSITE" id="PS00022">
    <property type="entry name" value="EGF_1"/>
    <property type="match status" value="1"/>
</dbReference>
<evidence type="ECO:0000256" key="11">
    <source>
        <dbReference type="ARBA" id="ARBA00023180"/>
    </source>
</evidence>
<dbReference type="InterPro" id="IPR049883">
    <property type="entry name" value="NOTCH1_EGF-like"/>
</dbReference>
<dbReference type="InterPro" id="IPR011042">
    <property type="entry name" value="6-blade_b-propeller_TolB-like"/>
</dbReference>
<dbReference type="SUPFAM" id="SSF57196">
    <property type="entry name" value="EGF/Laminin"/>
    <property type="match status" value="5"/>
</dbReference>
<evidence type="ECO:0000256" key="5">
    <source>
        <dbReference type="ARBA" id="ARBA00022729"/>
    </source>
</evidence>
<feature type="disulfide bond" evidence="13">
    <location>
        <begin position="860"/>
        <end position="878"/>
    </location>
</feature>
<evidence type="ECO:0000256" key="4">
    <source>
        <dbReference type="ARBA" id="ARBA00022692"/>
    </source>
</evidence>
<dbReference type="CDD" id="cd00112">
    <property type="entry name" value="LDLa"/>
    <property type="match status" value="5"/>
</dbReference>
<dbReference type="Pfam" id="PF07645">
    <property type="entry name" value="EGF_CA"/>
    <property type="match status" value="1"/>
</dbReference>
<evidence type="ECO:0000256" key="8">
    <source>
        <dbReference type="ARBA" id="ARBA00023136"/>
    </source>
</evidence>
<comment type="subcellular location">
    <subcellularLocation>
        <location evidence="1">Membrane</location>
        <topology evidence="1">Single-pass membrane protein</topology>
    </subcellularLocation>
</comment>
<keyword evidence="3" id="KW-0254">Endocytosis</keyword>
<dbReference type="InterPro" id="IPR000033">
    <property type="entry name" value="LDLR_classB_rpt"/>
</dbReference>
<dbReference type="PANTHER" id="PTHR22722">
    <property type="entry name" value="LOW-DENSITY LIPOPROTEIN RECEPTOR-RELATED PROTEIN 2-RELATED"/>
    <property type="match status" value="1"/>
</dbReference>
<dbReference type="Pfam" id="PF14670">
    <property type="entry name" value="FXa_inhibition"/>
    <property type="match status" value="2"/>
</dbReference>
<accession>A0A6J8CTG1</accession>
<feature type="domain" description="EGF-like" evidence="17">
    <location>
        <begin position="1342"/>
        <end position="1377"/>
    </location>
</feature>
<comment type="caution">
    <text evidence="12">Lacks conserved residue(s) required for the propagation of feature annotation.</text>
</comment>
<dbReference type="SMART" id="SM00179">
    <property type="entry name" value="EGF_CA"/>
    <property type="match status" value="5"/>
</dbReference>
<dbReference type="PRINTS" id="PR00261">
    <property type="entry name" value="LDLRECEPTOR"/>
</dbReference>
<feature type="disulfide bond" evidence="13">
    <location>
        <begin position="811"/>
        <end position="829"/>
    </location>
</feature>
<dbReference type="InterPro" id="IPR009030">
    <property type="entry name" value="Growth_fac_rcpt_cys_sf"/>
</dbReference>
<organism evidence="18 19">
    <name type="scientific">Mytilus coruscus</name>
    <name type="common">Sea mussel</name>
    <dbReference type="NCBI Taxonomy" id="42192"/>
    <lineage>
        <taxon>Eukaryota</taxon>
        <taxon>Metazoa</taxon>
        <taxon>Spiralia</taxon>
        <taxon>Lophotrochozoa</taxon>
        <taxon>Mollusca</taxon>
        <taxon>Bivalvia</taxon>
        <taxon>Autobranchia</taxon>
        <taxon>Pteriomorphia</taxon>
        <taxon>Mytilida</taxon>
        <taxon>Mytiloidea</taxon>
        <taxon>Mytilidae</taxon>
        <taxon>Mytilinae</taxon>
        <taxon>Mytilus</taxon>
    </lineage>
</organism>
<evidence type="ECO:0000256" key="16">
    <source>
        <dbReference type="SAM" id="Phobius"/>
    </source>
</evidence>
<evidence type="ECO:0000259" key="17">
    <source>
        <dbReference type="PROSITE" id="PS50026"/>
    </source>
</evidence>
<feature type="disulfide bond" evidence="13">
    <location>
        <begin position="72"/>
        <end position="87"/>
    </location>
</feature>
<feature type="disulfide bond" evidence="12">
    <location>
        <begin position="1367"/>
        <end position="1376"/>
    </location>
</feature>
<evidence type="ECO:0000256" key="15">
    <source>
        <dbReference type="SAM" id="MobiDB-lite"/>
    </source>
</evidence>
<feature type="transmembrane region" description="Helical" evidence="16">
    <location>
        <begin position="1387"/>
        <end position="1409"/>
    </location>
</feature>
<dbReference type="Gene3D" id="2.10.25.10">
    <property type="entry name" value="Laminin"/>
    <property type="match status" value="4"/>
</dbReference>
<dbReference type="GO" id="GO:0042562">
    <property type="term" value="F:hormone binding"/>
    <property type="evidence" value="ECO:0007669"/>
    <property type="project" value="TreeGrafter"/>
</dbReference>